<reference evidence="2 3" key="1">
    <citation type="journal article" date="2021" name="Sci. Rep.">
        <title>The distribution of antibiotic resistance genes in chicken gut microbiota commensals.</title>
        <authorList>
            <person name="Juricova H."/>
            <person name="Matiasovicova J."/>
            <person name="Kubasova T."/>
            <person name="Cejkova D."/>
            <person name="Rychlik I."/>
        </authorList>
    </citation>
    <scope>NUCLEOTIDE SEQUENCE [LARGE SCALE GENOMIC DNA]</scope>
    <source>
        <strain evidence="2 3">An537</strain>
    </source>
</reference>
<accession>A0ABS2GIK9</accession>
<dbReference type="InterPro" id="IPR025247">
    <property type="entry name" value="EcoRI-like_methylase"/>
</dbReference>
<evidence type="ECO:0000313" key="2">
    <source>
        <dbReference type="EMBL" id="MBM6913655.1"/>
    </source>
</evidence>
<evidence type="ECO:0000256" key="1">
    <source>
        <dbReference type="SAM" id="MobiDB-lite"/>
    </source>
</evidence>
<feature type="compositionally biased region" description="Basic and acidic residues" evidence="1">
    <location>
        <begin position="338"/>
        <end position="373"/>
    </location>
</feature>
<dbReference type="PROSITE" id="PS00092">
    <property type="entry name" value="N6_MTASE"/>
    <property type="match status" value="1"/>
</dbReference>
<keyword evidence="2" id="KW-0489">Methyltransferase</keyword>
<dbReference type="InterPro" id="IPR002052">
    <property type="entry name" value="DNA_methylase_N6_adenine_CS"/>
</dbReference>
<organism evidence="2 3">
    <name type="scientific">Veillonella magna</name>
    <dbReference type="NCBI Taxonomy" id="464322"/>
    <lineage>
        <taxon>Bacteria</taxon>
        <taxon>Bacillati</taxon>
        <taxon>Bacillota</taxon>
        <taxon>Negativicutes</taxon>
        <taxon>Veillonellales</taxon>
        <taxon>Veillonellaceae</taxon>
        <taxon>Veillonella</taxon>
    </lineage>
</organism>
<sequence length="373" mass="43276">MFVAAKNKGLAKAKDAKKDEFYTTYDDIQVEINHYESKFEGKTVFCNCDDPFESNFCKFFLRNFNYLKLKRLICTSYSTSPVVAKQMSLFDLDDEPVVKGNGYVIDITSVPMANGRGVSDEDIDRLLKSPKRGVKRLQGDGDFRSEECIQYLKKADIVVTNPPFSLFREFVSQLIEYKKEFLIIGNVNAITYKEIFPLIKNNQLWLGASIHSGDRKFYVPDDYSLQAAGCGIDDTGRKFIRVKGVRWFTNLDYAIRHEKLDLYKKYYGNEAEYPKYDNYDAINVNKTAEIPCDYFEDIGVPITYLDKHNPEQFEIVKFRKGNDEKDLTYSVSDSNMLTKDEGRRTKDEGRRTKDEGRRTKDEGRRTKDEGRRT</sequence>
<keyword evidence="3" id="KW-1185">Reference proteome</keyword>
<protein>
    <submittedName>
        <fullName evidence="2">Adenine-specific methyltransferase EcoRI family protein</fullName>
    </submittedName>
</protein>
<dbReference type="EMBL" id="JACJLA010000030">
    <property type="protein sequence ID" value="MBM6913655.1"/>
    <property type="molecule type" value="Genomic_DNA"/>
</dbReference>
<gene>
    <name evidence="2" type="ORF">H6A01_10070</name>
</gene>
<keyword evidence="2" id="KW-0808">Transferase</keyword>
<evidence type="ECO:0000313" key="3">
    <source>
        <dbReference type="Proteomes" id="UP000707138"/>
    </source>
</evidence>
<feature type="region of interest" description="Disordered" evidence="1">
    <location>
        <begin position="329"/>
        <end position="373"/>
    </location>
</feature>
<feature type="non-terminal residue" evidence="2">
    <location>
        <position position="373"/>
    </location>
</feature>
<proteinExistence type="predicted"/>
<comment type="caution">
    <text evidence="2">The sequence shown here is derived from an EMBL/GenBank/DDBJ whole genome shotgun (WGS) entry which is preliminary data.</text>
</comment>
<name>A0ABS2GIK9_9FIRM</name>
<dbReference type="Pfam" id="PF13651">
    <property type="entry name" value="EcoRI_methylase"/>
    <property type="match status" value="1"/>
</dbReference>
<dbReference type="GO" id="GO:0032259">
    <property type="term" value="P:methylation"/>
    <property type="evidence" value="ECO:0007669"/>
    <property type="project" value="UniProtKB-KW"/>
</dbReference>
<dbReference type="Proteomes" id="UP000707138">
    <property type="component" value="Unassembled WGS sequence"/>
</dbReference>
<dbReference type="GO" id="GO:0008168">
    <property type="term" value="F:methyltransferase activity"/>
    <property type="evidence" value="ECO:0007669"/>
    <property type="project" value="UniProtKB-KW"/>
</dbReference>